<dbReference type="Gene3D" id="3.90.550.10">
    <property type="entry name" value="Spore Coat Polysaccharide Biosynthesis Protein SpsA, Chain A"/>
    <property type="match status" value="1"/>
</dbReference>
<keyword evidence="3" id="KW-0460">Magnesium</keyword>
<sequence length="246" mass="26635">MKAIILCAGQGRRLMPLTAETPKCLLDLSGRSVLEWQLHALAAAGVEEAIVVTGFNAGKVEAALARTTAGIAVRSIHNPFYAVADNMASCWVALGEMRSPFLVLNGDTLIEPALARRVVDGPVDAPITVTIDRKEAYDDDDMKVRLDGDRLSAIGKTLEAPIDGESIGFLRFSPEGGALFADEVARSLRAEGGLKLWYLSAIDRIAKAGHPVAVRSIEGLEWGELDSADDLAFDRRMTDGWREREF</sequence>
<dbReference type="InterPro" id="IPR025877">
    <property type="entry name" value="MobA-like_NTP_Trfase"/>
</dbReference>
<dbReference type="InterPro" id="IPR029044">
    <property type="entry name" value="Nucleotide-diphossugar_trans"/>
</dbReference>
<evidence type="ECO:0000256" key="3">
    <source>
        <dbReference type="ARBA" id="ARBA00022842"/>
    </source>
</evidence>
<dbReference type="AlphaFoldDB" id="A0A506UAE9"/>
<keyword evidence="6" id="KW-1185">Reference proteome</keyword>
<evidence type="ECO:0000259" key="4">
    <source>
        <dbReference type="Pfam" id="PF12804"/>
    </source>
</evidence>
<accession>A0A506UAE9</accession>
<keyword evidence="1 5" id="KW-0808">Transferase</keyword>
<proteinExistence type="predicted"/>
<evidence type="ECO:0000256" key="2">
    <source>
        <dbReference type="ARBA" id="ARBA00022695"/>
    </source>
</evidence>
<dbReference type="CDD" id="cd02523">
    <property type="entry name" value="PC_cytidylyltransferase"/>
    <property type="match status" value="1"/>
</dbReference>
<dbReference type="PANTHER" id="PTHR43584:SF8">
    <property type="entry name" value="N-ACETYLMURAMATE ALPHA-1-PHOSPHATE URIDYLYLTRANSFERASE"/>
    <property type="match status" value="1"/>
</dbReference>
<gene>
    <name evidence="5" type="ORF">FJU11_06625</name>
</gene>
<name>A0A506UAE9_9HYPH</name>
<evidence type="ECO:0000313" key="5">
    <source>
        <dbReference type="EMBL" id="TPW29935.1"/>
    </source>
</evidence>
<dbReference type="InterPro" id="IPR050065">
    <property type="entry name" value="GlmU-like"/>
</dbReference>
<dbReference type="RefSeq" id="WP_141166245.1">
    <property type="nucleotide sequence ID" value="NZ_VHLH01000008.1"/>
</dbReference>
<protein>
    <submittedName>
        <fullName evidence="5">Phosphocholine cytidylyltransferase family protein</fullName>
    </submittedName>
</protein>
<dbReference type="OrthoDB" id="9814110at2"/>
<keyword evidence="2 5" id="KW-0548">Nucleotidyltransferase</keyword>
<dbReference type="EMBL" id="VHLH01000008">
    <property type="protein sequence ID" value="TPW29935.1"/>
    <property type="molecule type" value="Genomic_DNA"/>
</dbReference>
<reference evidence="5 6" key="1">
    <citation type="submission" date="2019-06" db="EMBL/GenBank/DDBJ databases">
        <authorList>
            <person name="Li M."/>
        </authorList>
    </citation>
    <scope>NUCLEOTIDE SEQUENCE [LARGE SCALE GENOMIC DNA]</scope>
    <source>
        <strain evidence="5 6">BGMRC6574</strain>
    </source>
</reference>
<dbReference type="PANTHER" id="PTHR43584">
    <property type="entry name" value="NUCLEOTIDYL TRANSFERASE"/>
    <property type="match status" value="1"/>
</dbReference>
<evidence type="ECO:0000256" key="1">
    <source>
        <dbReference type="ARBA" id="ARBA00022679"/>
    </source>
</evidence>
<organism evidence="5 6">
    <name type="scientific">Pararhizobium mangrovi</name>
    <dbReference type="NCBI Taxonomy" id="2590452"/>
    <lineage>
        <taxon>Bacteria</taxon>
        <taxon>Pseudomonadati</taxon>
        <taxon>Pseudomonadota</taxon>
        <taxon>Alphaproteobacteria</taxon>
        <taxon>Hyphomicrobiales</taxon>
        <taxon>Rhizobiaceae</taxon>
        <taxon>Rhizobium/Agrobacterium group</taxon>
        <taxon>Pararhizobium</taxon>
    </lineage>
</organism>
<dbReference type="GO" id="GO:0016779">
    <property type="term" value="F:nucleotidyltransferase activity"/>
    <property type="evidence" value="ECO:0007669"/>
    <property type="project" value="UniProtKB-KW"/>
</dbReference>
<dbReference type="SUPFAM" id="SSF53448">
    <property type="entry name" value="Nucleotide-diphospho-sugar transferases"/>
    <property type="match status" value="1"/>
</dbReference>
<evidence type="ECO:0000313" key="6">
    <source>
        <dbReference type="Proteomes" id="UP000320314"/>
    </source>
</evidence>
<dbReference type="Proteomes" id="UP000320314">
    <property type="component" value="Unassembled WGS sequence"/>
</dbReference>
<feature type="domain" description="MobA-like NTP transferase" evidence="4">
    <location>
        <begin position="3"/>
        <end position="134"/>
    </location>
</feature>
<comment type="caution">
    <text evidence="5">The sequence shown here is derived from an EMBL/GenBank/DDBJ whole genome shotgun (WGS) entry which is preliminary data.</text>
</comment>
<dbReference type="Pfam" id="PF12804">
    <property type="entry name" value="NTP_transf_3"/>
    <property type="match status" value="1"/>
</dbReference>